<dbReference type="InterPro" id="IPR050527">
    <property type="entry name" value="Snail/Krueppel_Znf"/>
</dbReference>
<dbReference type="PROSITE" id="PS00028">
    <property type="entry name" value="ZINC_FINGER_C2H2_1"/>
    <property type="match status" value="5"/>
</dbReference>
<dbReference type="GO" id="GO:0051301">
    <property type="term" value="P:cell division"/>
    <property type="evidence" value="ECO:0007669"/>
    <property type="project" value="UniProtKB-KW"/>
</dbReference>
<accession>A0A8C5NWE7</accession>
<evidence type="ECO:0000256" key="12">
    <source>
        <dbReference type="ARBA" id="ARBA00022833"/>
    </source>
</evidence>
<evidence type="ECO:0000313" key="26">
    <source>
        <dbReference type="Ensembl" id="ENSJJAP00000004552.1"/>
    </source>
</evidence>
<dbReference type="InterPro" id="IPR036236">
    <property type="entry name" value="Znf_C2H2_sf"/>
</dbReference>
<dbReference type="GO" id="GO:0005886">
    <property type="term" value="C:plasma membrane"/>
    <property type="evidence" value="ECO:0007669"/>
    <property type="project" value="Ensembl"/>
</dbReference>
<dbReference type="InterPro" id="IPR006600">
    <property type="entry name" value="HTH_CenpB_DNA-bd_dom"/>
</dbReference>
<dbReference type="Ensembl" id="ENSJJAT00000010710.1">
    <property type="protein sequence ID" value="ENSJJAP00000004552.1"/>
    <property type="gene ID" value="ENSJJAG00000009420.1"/>
</dbReference>
<evidence type="ECO:0000256" key="1">
    <source>
        <dbReference type="ARBA" id="ARBA00004286"/>
    </source>
</evidence>
<keyword evidence="11 22" id="KW-0863">Zinc-finger</keyword>
<keyword evidence="9" id="KW-0677">Repeat</keyword>
<organism evidence="26 27">
    <name type="scientific">Jaculus jaculus</name>
    <name type="common">Lesser Egyptian jerboa</name>
    <dbReference type="NCBI Taxonomy" id="51337"/>
    <lineage>
        <taxon>Eukaryota</taxon>
        <taxon>Metazoa</taxon>
        <taxon>Chordata</taxon>
        <taxon>Craniata</taxon>
        <taxon>Vertebrata</taxon>
        <taxon>Euteleostomi</taxon>
        <taxon>Mammalia</taxon>
        <taxon>Eutheria</taxon>
        <taxon>Euarchontoglires</taxon>
        <taxon>Glires</taxon>
        <taxon>Rodentia</taxon>
        <taxon>Myomorpha</taxon>
        <taxon>Dipodoidea</taxon>
        <taxon>Dipodidae</taxon>
        <taxon>Dipodinae</taxon>
        <taxon>Jaculus</taxon>
    </lineage>
</organism>
<keyword evidence="8" id="KW-0479">Metal-binding</keyword>
<evidence type="ECO:0000256" key="22">
    <source>
        <dbReference type="PROSITE-ProRule" id="PRU00042"/>
    </source>
</evidence>
<feature type="domain" description="C2H2-type" evidence="24">
    <location>
        <begin position="475"/>
        <end position="502"/>
    </location>
</feature>
<keyword evidence="4" id="KW-0963">Cytoplasm</keyword>
<dbReference type="SMART" id="SM00674">
    <property type="entry name" value="CENPB"/>
    <property type="match status" value="1"/>
</dbReference>
<evidence type="ECO:0000256" key="23">
    <source>
        <dbReference type="SAM" id="MobiDB-lite"/>
    </source>
</evidence>
<keyword evidence="27" id="KW-1185">Reference proteome</keyword>
<reference evidence="26" key="1">
    <citation type="submission" date="2025-08" db="UniProtKB">
        <authorList>
            <consortium name="Ensembl"/>
        </authorList>
    </citation>
    <scope>IDENTIFICATION</scope>
</reference>
<feature type="region of interest" description="Disordered" evidence="23">
    <location>
        <begin position="390"/>
        <end position="437"/>
    </location>
</feature>
<dbReference type="GO" id="GO:0051382">
    <property type="term" value="P:kinetochore assembly"/>
    <property type="evidence" value="ECO:0007669"/>
    <property type="project" value="Ensembl"/>
</dbReference>
<dbReference type="PANTHER" id="PTHR24388:SF45">
    <property type="entry name" value="POGO TRANSPOSABLE ELEMENT DERIVED WITH ZNF DOMAIN"/>
    <property type="match status" value="1"/>
</dbReference>
<keyword evidence="14" id="KW-0175">Coiled coil</keyword>
<evidence type="ECO:0000259" key="24">
    <source>
        <dbReference type="PROSITE" id="PS50157"/>
    </source>
</evidence>
<sequence>MADTDLFMECEEEELEPWQKISDVIEDSVVEDYNAVDKTTPVSVSQQPVSAPVPIAAHASVAGHLSTSTTVSSSGAQNSDSAKKTLVTLIANNNAGNPLVQQSGQPLILTQNPAPGLGTMVTQPVLRPVQVMQNANHVTNSPVASQPIFITTQNGYVRNLQPLQTSSRRTPPGTQFVKPTVGVPQVFSQMTPVRPGSTMPVRPTTNTFTTVIPATLTIRSTVPQSQSQQTKSTPSTSTTPTAPPPASLGQLAVQPPGQANQTSNPKLAPSFPSPPAVSIASFVTVKRPGVTGENSGEVAKLVNTLNTVPSLGHSPGPVVVPNSSPAHGAQRASGPESSLKVASSIPVFDLQDGGRKICPRCNAQFRVTEALRGHMCYCCPEMVEYQKKGKSLDSEPSVPLAAKPPSPEKTVPATSTPSSTPIPALSPPTKVPEPNENIGDAVQTKLIMLVDDFYYGRDGGKVAQLTSFPKVATSFRCPHCTKRLKNNIRFMNHMKHHVELDQQNGEVDGHTICQHCYRQFSTPFQLQCHLENVHSPYESTTKCKICEWAFESEPLFLQHMKDTHKPGEMPYVCQVCQYRSSLYSEVDAHFRMIHEDTRHLLCPYCLKVFKNGNAFQQHYMRHQKRNVYHCNKCRLQFLFAKDKIEHKLQHHKTFRKPKQLEGLKPGTKVTIRASRGQPRTVPVSSSDTPPGALQEAAPLTSTEPLPVFLYPPVQRNIQKRAVRKMSVMGRQTCLECSFEIPDFPNHFPTYVHCSLCRYSTCCSRAYMHVPLCAFGSRGGVKLACTSCTFATSVGDAMAKHLVFNPSHRSSSILPRGLTWISHSRHGQTRERVNDRNLKNACPPVPVPPGKAAPACSPGEQLSVKKLRVVLFALCCNTEQAAEHFRNPQRRIRRWLRRFQASQAESLEGKYLSLEAEEKLAEWVLTQREQQLPVNEETLFQKATKIGRSLEGGFKISYEWAVRFMLRHHLAPHARRAVAHTLPKDVAENAGLFIEFVQRQIHNQDLPLSMIVAVDEVSLFLDTEVLSSDDRKENALQTVGTGEPWCDVVLAILADGTVLPTLVFYRGQVDQPDNVPDSILLEAKESGYSDDEIMELWSSRVWRKHTACQHSKGMLVMDCHRTHLSEEVLAMLSASSTLPAVVPAGCSSKIQPLDVCIKRTVKNFLHKKWKEQAREMADTACDSDALLQLVLLWLSEVLGVIGDSPELVQRSFLVASVLPGPDGNINSPARNADMQEELIACLEEQLKLSEQSEERSASTPRPRSSPEETVEPESLHQLFEGESETESFYGFEEADLDLMEI</sequence>
<keyword evidence="15" id="KW-0238">DNA-binding</keyword>
<comment type="subcellular location">
    <subcellularLocation>
        <location evidence="1">Chromosome</location>
    </subcellularLocation>
    <subcellularLocation>
        <location evidence="2">Cytoplasm</location>
    </subcellularLocation>
</comment>
<comment type="function">
    <text evidence="20">Plays a role in mitotic cell cycle progression and is involved in kinetochore assembly and mitotic sister chromatid cohesion. Probably through its association with CBX5 plays a role in mitotic chromosome segregation by regulating aurora kinase B/AURKB activation and AURKB and CBX5 dissociation from chromosome arms. Promotes the repair of DNA double-strand breaks through the homologous recombination pathway.</text>
</comment>
<keyword evidence="10" id="KW-0227">DNA damage</keyword>
<dbReference type="InterPro" id="IPR013087">
    <property type="entry name" value="Znf_C2H2_type"/>
</dbReference>
<dbReference type="Pfam" id="PF25429">
    <property type="entry name" value="zf-POGZ"/>
    <property type="match status" value="1"/>
</dbReference>
<dbReference type="Gene3D" id="3.30.160.60">
    <property type="entry name" value="Classic Zinc Finger"/>
    <property type="match status" value="2"/>
</dbReference>
<evidence type="ECO:0000256" key="7">
    <source>
        <dbReference type="ARBA" id="ARBA00022618"/>
    </source>
</evidence>
<keyword evidence="12" id="KW-0862">Zinc</keyword>
<keyword evidence="13" id="KW-0832">Ubl conjugation</keyword>
<protein>
    <recommendedName>
        <fullName evidence="21">Pogo transposable element with ZNF domain</fullName>
    </recommendedName>
</protein>
<keyword evidence="17" id="KW-0234">DNA repair</keyword>
<dbReference type="InterPro" id="IPR057618">
    <property type="entry name" value="Znf_POGZ/Z280C-D-like"/>
</dbReference>
<dbReference type="SUPFAM" id="SSF46689">
    <property type="entry name" value="Homeodomain-like"/>
    <property type="match status" value="1"/>
</dbReference>
<dbReference type="InterPro" id="IPR004875">
    <property type="entry name" value="DDE_SF_endonuclease_dom"/>
</dbReference>
<evidence type="ECO:0000256" key="19">
    <source>
        <dbReference type="ARBA" id="ARBA00023306"/>
    </source>
</evidence>
<dbReference type="GeneTree" id="ENSGT00940000160649"/>
<dbReference type="GO" id="GO:0000724">
    <property type="term" value="P:double-strand break repair via homologous recombination"/>
    <property type="evidence" value="ECO:0007669"/>
    <property type="project" value="Ensembl"/>
</dbReference>
<dbReference type="GO" id="GO:0005654">
    <property type="term" value="C:nucleoplasm"/>
    <property type="evidence" value="ECO:0007669"/>
    <property type="project" value="Ensembl"/>
</dbReference>
<dbReference type="InterPro" id="IPR009057">
    <property type="entry name" value="Homeodomain-like_sf"/>
</dbReference>
<dbReference type="Pfam" id="PF25414">
    <property type="entry name" value="zf-C2H2_Z280C_D"/>
    <property type="match status" value="1"/>
</dbReference>
<dbReference type="Proteomes" id="UP000694385">
    <property type="component" value="Unassembled WGS sequence"/>
</dbReference>
<proteinExistence type="predicted"/>
<dbReference type="PROSITE" id="PS51253">
    <property type="entry name" value="HTH_CENPB"/>
    <property type="match status" value="1"/>
</dbReference>
<evidence type="ECO:0000256" key="6">
    <source>
        <dbReference type="ARBA" id="ARBA00022553"/>
    </source>
</evidence>
<keyword evidence="3" id="KW-0158">Chromosome</keyword>
<dbReference type="GO" id="GO:0036064">
    <property type="term" value="C:ciliary basal body"/>
    <property type="evidence" value="ECO:0007669"/>
    <property type="project" value="Ensembl"/>
</dbReference>
<evidence type="ECO:0000256" key="13">
    <source>
        <dbReference type="ARBA" id="ARBA00022843"/>
    </source>
</evidence>
<dbReference type="PANTHER" id="PTHR24388">
    <property type="entry name" value="ZINC FINGER PROTEIN"/>
    <property type="match status" value="1"/>
</dbReference>
<name>A0A8C5NWE7_JACJA</name>
<dbReference type="GO" id="GO:0005829">
    <property type="term" value="C:cytosol"/>
    <property type="evidence" value="ECO:0007669"/>
    <property type="project" value="Ensembl"/>
</dbReference>
<feature type="region of interest" description="Disordered" evidence="23">
    <location>
        <begin position="673"/>
        <end position="696"/>
    </location>
</feature>
<dbReference type="SMART" id="SM00355">
    <property type="entry name" value="ZnF_C2H2"/>
    <property type="match status" value="7"/>
</dbReference>
<dbReference type="Gene3D" id="1.10.10.60">
    <property type="entry name" value="Homeodomain-like"/>
    <property type="match status" value="1"/>
</dbReference>
<evidence type="ECO:0000256" key="20">
    <source>
        <dbReference type="ARBA" id="ARBA00056049"/>
    </source>
</evidence>
<dbReference type="SUPFAM" id="SSF57667">
    <property type="entry name" value="beta-beta-alpha zinc fingers"/>
    <property type="match status" value="1"/>
</dbReference>
<keyword evidence="16" id="KW-0233">DNA recombination</keyword>
<evidence type="ECO:0000256" key="5">
    <source>
        <dbReference type="ARBA" id="ARBA00022499"/>
    </source>
</evidence>
<keyword evidence="7" id="KW-0132">Cell division</keyword>
<dbReference type="GO" id="GO:0007064">
    <property type="term" value="P:mitotic sister chromatid cohesion"/>
    <property type="evidence" value="ECO:0007669"/>
    <property type="project" value="Ensembl"/>
</dbReference>
<evidence type="ECO:0000256" key="21">
    <source>
        <dbReference type="ARBA" id="ARBA00068245"/>
    </source>
</evidence>
<evidence type="ECO:0000313" key="27">
    <source>
        <dbReference type="Proteomes" id="UP000694385"/>
    </source>
</evidence>
<evidence type="ECO:0000256" key="2">
    <source>
        <dbReference type="ARBA" id="ARBA00004496"/>
    </source>
</evidence>
<dbReference type="InterPro" id="IPR059074">
    <property type="entry name" value="zf-C2H2_Z280C_D"/>
</dbReference>
<reference evidence="26" key="2">
    <citation type="submission" date="2025-09" db="UniProtKB">
        <authorList>
            <consortium name="Ensembl"/>
        </authorList>
    </citation>
    <scope>IDENTIFICATION</scope>
</reference>
<dbReference type="GO" id="GO:0008270">
    <property type="term" value="F:zinc ion binding"/>
    <property type="evidence" value="ECO:0007669"/>
    <property type="project" value="UniProtKB-KW"/>
</dbReference>
<evidence type="ECO:0000256" key="3">
    <source>
        <dbReference type="ARBA" id="ARBA00022454"/>
    </source>
</evidence>
<evidence type="ECO:0000256" key="17">
    <source>
        <dbReference type="ARBA" id="ARBA00023204"/>
    </source>
</evidence>
<gene>
    <name evidence="26" type="primary">Pogz</name>
</gene>
<dbReference type="FunFam" id="3.30.160.60:FF:000405">
    <property type="entry name" value="pogo transposable element with ZNF domain isoform X1"/>
    <property type="match status" value="1"/>
</dbReference>
<dbReference type="PROSITE" id="PS50157">
    <property type="entry name" value="ZINC_FINGER_C2H2_2"/>
    <property type="match status" value="2"/>
</dbReference>
<dbReference type="GO" id="GO:0000978">
    <property type="term" value="F:RNA polymerase II cis-regulatory region sequence-specific DNA binding"/>
    <property type="evidence" value="ECO:0007669"/>
    <property type="project" value="TreeGrafter"/>
</dbReference>
<dbReference type="OMA" id="KSMKNTC"/>
<feature type="domain" description="C2H2-type" evidence="24">
    <location>
        <begin position="511"/>
        <end position="539"/>
    </location>
</feature>
<evidence type="ECO:0000256" key="18">
    <source>
        <dbReference type="ARBA" id="ARBA00023242"/>
    </source>
</evidence>
<evidence type="ECO:0000256" key="8">
    <source>
        <dbReference type="ARBA" id="ARBA00022723"/>
    </source>
</evidence>
<evidence type="ECO:0000256" key="14">
    <source>
        <dbReference type="ARBA" id="ARBA00023054"/>
    </source>
</evidence>
<dbReference type="GO" id="GO:0000981">
    <property type="term" value="F:DNA-binding transcription factor activity, RNA polymerase II-specific"/>
    <property type="evidence" value="ECO:0007669"/>
    <property type="project" value="TreeGrafter"/>
</dbReference>
<feature type="region of interest" description="Disordered" evidence="23">
    <location>
        <begin position="1248"/>
        <end position="1290"/>
    </location>
</feature>
<keyword evidence="19" id="KW-0131">Cell cycle</keyword>
<keyword evidence="18" id="KW-0539">Nucleus</keyword>
<keyword evidence="6" id="KW-0597">Phosphoprotein</keyword>
<dbReference type="GO" id="GO:0000785">
    <property type="term" value="C:chromatin"/>
    <property type="evidence" value="ECO:0007669"/>
    <property type="project" value="Ensembl"/>
</dbReference>
<evidence type="ECO:0000256" key="9">
    <source>
        <dbReference type="ARBA" id="ARBA00022737"/>
    </source>
</evidence>
<evidence type="ECO:0000256" key="4">
    <source>
        <dbReference type="ARBA" id="ARBA00022490"/>
    </source>
</evidence>
<evidence type="ECO:0000256" key="15">
    <source>
        <dbReference type="ARBA" id="ARBA00023125"/>
    </source>
</evidence>
<feature type="domain" description="HTH CENPB-type" evidence="25">
    <location>
        <begin position="903"/>
        <end position="973"/>
    </location>
</feature>
<evidence type="ECO:0000256" key="10">
    <source>
        <dbReference type="ARBA" id="ARBA00022763"/>
    </source>
</evidence>
<evidence type="ECO:0000256" key="16">
    <source>
        <dbReference type="ARBA" id="ARBA00023172"/>
    </source>
</evidence>
<evidence type="ECO:0000256" key="11">
    <source>
        <dbReference type="ARBA" id="ARBA00022771"/>
    </source>
</evidence>
<feature type="region of interest" description="Disordered" evidence="23">
    <location>
        <begin position="217"/>
        <end position="273"/>
    </location>
</feature>
<keyword evidence="5" id="KW-1017">Isopeptide bond</keyword>
<feature type="compositionally biased region" description="Low complexity" evidence="23">
    <location>
        <begin position="412"/>
        <end position="423"/>
    </location>
</feature>
<feature type="compositionally biased region" description="Low complexity" evidence="23">
    <location>
        <begin position="223"/>
        <end position="240"/>
    </location>
</feature>
<dbReference type="Pfam" id="PF03184">
    <property type="entry name" value="DDE_1"/>
    <property type="match status" value="1"/>
</dbReference>
<dbReference type="Pfam" id="PF03221">
    <property type="entry name" value="HTH_Tnp_Tc5"/>
    <property type="match status" value="1"/>
</dbReference>
<evidence type="ECO:0000259" key="25">
    <source>
        <dbReference type="PROSITE" id="PS51253"/>
    </source>
</evidence>